<sequence>MPRTRTRPMSTSKKATPYQPPTQPHRTTQREDAGPSSLPTGHVEAPHYPETTGIKWPYDRVIGKRVVGNKVEYLLTHQPTWVSEDLIRPGERSLEEDFAEGPGDPPSTLPNNSLSSSSNVYGGRDSLIRCFHLLYSFRKCCNKPCKHAHFEH</sequence>
<evidence type="ECO:0000313" key="3">
    <source>
        <dbReference type="Proteomes" id="UP000218231"/>
    </source>
</evidence>
<dbReference type="EMBL" id="LIAE01009607">
    <property type="protein sequence ID" value="PAV69065.1"/>
    <property type="molecule type" value="Genomic_DNA"/>
</dbReference>
<reference evidence="2 3" key="1">
    <citation type="journal article" date="2017" name="Curr. Biol.">
        <title>Genome architecture and evolution of a unichromosomal asexual nematode.</title>
        <authorList>
            <person name="Fradin H."/>
            <person name="Zegar C."/>
            <person name="Gutwein M."/>
            <person name="Lucas J."/>
            <person name="Kovtun M."/>
            <person name="Corcoran D."/>
            <person name="Baugh L.R."/>
            <person name="Kiontke K."/>
            <person name="Gunsalus K."/>
            <person name="Fitch D.H."/>
            <person name="Piano F."/>
        </authorList>
    </citation>
    <scope>NUCLEOTIDE SEQUENCE [LARGE SCALE GENOMIC DNA]</scope>
    <source>
        <strain evidence="2">PF1309</strain>
    </source>
</reference>
<accession>A0A2A2K574</accession>
<dbReference type="AlphaFoldDB" id="A0A2A2K574"/>
<evidence type="ECO:0008006" key="4">
    <source>
        <dbReference type="Google" id="ProtNLM"/>
    </source>
</evidence>
<feature type="region of interest" description="Disordered" evidence="1">
    <location>
        <begin position="86"/>
        <end position="118"/>
    </location>
</feature>
<name>A0A2A2K574_9BILA</name>
<proteinExistence type="predicted"/>
<feature type="region of interest" description="Disordered" evidence="1">
    <location>
        <begin position="1"/>
        <end position="54"/>
    </location>
</feature>
<keyword evidence="3" id="KW-1185">Reference proteome</keyword>
<evidence type="ECO:0000256" key="1">
    <source>
        <dbReference type="SAM" id="MobiDB-lite"/>
    </source>
</evidence>
<protein>
    <recommendedName>
        <fullName evidence="4">Chromo domain-containing protein</fullName>
    </recommendedName>
</protein>
<gene>
    <name evidence="2" type="ORF">WR25_26043</name>
</gene>
<dbReference type="Proteomes" id="UP000218231">
    <property type="component" value="Unassembled WGS sequence"/>
</dbReference>
<feature type="compositionally biased region" description="Low complexity" evidence="1">
    <location>
        <begin position="109"/>
        <end position="118"/>
    </location>
</feature>
<comment type="caution">
    <text evidence="2">The sequence shown here is derived from an EMBL/GenBank/DDBJ whole genome shotgun (WGS) entry which is preliminary data.</text>
</comment>
<evidence type="ECO:0000313" key="2">
    <source>
        <dbReference type="EMBL" id="PAV69065.1"/>
    </source>
</evidence>
<feature type="compositionally biased region" description="Basic and acidic residues" evidence="1">
    <location>
        <begin position="86"/>
        <end position="95"/>
    </location>
</feature>
<organism evidence="2 3">
    <name type="scientific">Diploscapter pachys</name>
    <dbReference type="NCBI Taxonomy" id="2018661"/>
    <lineage>
        <taxon>Eukaryota</taxon>
        <taxon>Metazoa</taxon>
        <taxon>Ecdysozoa</taxon>
        <taxon>Nematoda</taxon>
        <taxon>Chromadorea</taxon>
        <taxon>Rhabditida</taxon>
        <taxon>Rhabditina</taxon>
        <taxon>Rhabditomorpha</taxon>
        <taxon>Rhabditoidea</taxon>
        <taxon>Rhabditidae</taxon>
        <taxon>Diploscapter</taxon>
    </lineage>
</organism>